<keyword evidence="7" id="KW-0255">Endonuclease</keyword>
<dbReference type="InterPro" id="IPR007409">
    <property type="entry name" value="Restrct_endonuc_type1_HsdR_N"/>
</dbReference>
<dbReference type="HOGENOM" id="CLU_005762_3_1_9"/>
<evidence type="ECO:0000313" key="12">
    <source>
        <dbReference type="EMBL" id="ABR49431.1"/>
    </source>
</evidence>
<evidence type="ECO:0000256" key="9">
    <source>
        <dbReference type="ARBA" id="ARBA00022840"/>
    </source>
</evidence>
<accession>A6TTB3</accession>
<gene>
    <name evidence="12" type="ordered locus">Amet_3300</name>
</gene>
<evidence type="ECO:0000256" key="5">
    <source>
        <dbReference type="ARBA" id="ARBA00022741"/>
    </source>
</evidence>
<keyword evidence="9" id="KW-0067">ATP-binding</keyword>
<evidence type="ECO:0000256" key="4">
    <source>
        <dbReference type="ARBA" id="ARBA00022722"/>
    </source>
</evidence>
<dbReference type="OrthoDB" id="9758243at2"/>
<evidence type="ECO:0000256" key="1">
    <source>
        <dbReference type="ARBA" id="ARBA00000851"/>
    </source>
</evidence>
<dbReference type="InterPro" id="IPR051268">
    <property type="entry name" value="Type-I_R_enzyme_R_subunit"/>
</dbReference>
<dbReference type="Gene3D" id="3.90.1570.50">
    <property type="match status" value="1"/>
</dbReference>
<name>A6TTB3_ALKMQ</name>
<keyword evidence="13" id="KW-1185">Reference proteome</keyword>
<dbReference type="KEGG" id="amt:Amet_3300"/>
<organism evidence="12 13">
    <name type="scientific">Alkaliphilus metalliredigens (strain QYMF)</name>
    <dbReference type="NCBI Taxonomy" id="293826"/>
    <lineage>
        <taxon>Bacteria</taxon>
        <taxon>Bacillati</taxon>
        <taxon>Bacillota</taxon>
        <taxon>Clostridia</taxon>
        <taxon>Peptostreptococcales</taxon>
        <taxon>Natronincolaceae</taxon>
        <taxon>Alkaliphilus</taxon>
    </lineage>
</organism>
<dbReference type="PANTHER" id="PTHR30195">
    <property type="entry name" value="TYPE I SITE-SPECIFIC DEOXYRIBONUCLEASE PROTEIN SUBUNIT M AND R"/>
    <property type="match status" value="1"/>
</dbReference>
<reference evidence="13" key="1">
    <citation type="journal article" date="2016" name="Genome Announc.">
        <title>Complete genome sequence of Alkaliphilus metalliredigens strain QYMF, an alkaliphilic and metal-reducing bacterium isolated from borax-contaminated leachate ponds.</title>
        <authorList>
            <person name="Hwang C."/>
            <person name="Copeland A."/>
            <person name="Lucas S."/>
            <person name="Lapidus A."/>
            <person name="Barry K."/>
            <person name="Detter J.C."/>
            <person name="Glavina Del Rio T."/>
            <person name="Hammon N."/>
            <person name="Israni S."/>
            <person name="Dalin E."/>
            <person name="Tice H."/>
            <person name="Pitluck S."/>
            <person name="Chertkov O."/>
            <person name="Brettin T."/>
            <person name="Bruce D."/>
            <person name="Han C."/>
            <person name="Schmutz J."/>
            <person name="Larimer F."/>
            <person name="Land M.L."/>
            <person name="Hauser L."/>
            <person name="Kyrpides N."/>
            <person name="Mikhailova N."/>
            <person name="Ye Q."/>
            <person name="Zhou J."/>
            <person name="Richardson P."/>
            <person name="Fields M.W."/>
        </authorList>
    </citation>
    <scope>NUCLEOTIDE SEQUENCE [LARGE SCALE GENOMIC DNA]</scope>
    <source>
        <strain evidence="13">QYMF</strain>
    </source>
</reference>
<dbReference type="Proteomes" id="UP000001572">
    <property type="component" value="Chromosome"/>
</dbReference>
<dbReference type="PANTHER" id="PTHR30195:SF15">
    <property type="entry name" value="TYPE I RESTRICTION ENZYME HINDI ENDONUCLEASE SUBUNIT"/>
    <property type="match status" value="1"/>
</dbReference>
<evidence type="ECO:0000256" key="8">
    <source>
        <dbReference type="ARBA" id="ARBA00022801"/>
    </source>
</evidence>
<comment type="catalytic activity">
    <reaction evidence="1">
        <text>Endonucleolytic cleavage of DNA to give random double-stranded fragments with terminal 5'-phosphates, ATP is simultaneously hydrolyzed.</text>
        <dbReference type="EC" id="3.1.21.3"/>
    </reaction>
</comment>
<keyword evidence="6" id="KW-0680">Restriction system</keyword>
<evidence type="ECO:0000256" key="7">
    <source>
        <dbReference type="ARBA" id="ARBA00022759"/>
    </source>
</evidence>
<dbReference type="AlphaFoldDB" id="A6TTB3"/>
<dbReference type="EC" id="3.1.21.3" evidence="3"/>
<dbReference type="EMBL" id="CP000724">
    <property type="protein sequence ID" value="ABR49431.1"/>
    <property type="molecule type" value="Genomic_DNA"/>
</dbReference>
<keyword evidence="5" id="KW-0547">Nucleotide-binding</keyword>
<dbReference type="GO" id="GO:0003677">
    <property type="term" value="F:DNA binding"/>
    <property type="evidence" value="ECO:0007669"/>
    <property type="project" value="UniProtKB-KW"/>
</dbReference>
<feature type="domain" description="Restriction endonuclease type I HsdR N-terminal" evidence="11">
    <location>
        <begin position="7"/>
        <end position="210"/>
    </location>
</feature>
<comment type="similarity">
    <text evidence="2">Belongs to the HsdR family.</text>
</comment>
<proteinExistence type="inferred from homology"/>
<keyword evidence="8" id="KW-0378">Hydrolase</keyword>
<dbReference type="CDD" id="cd22332">
    <property type="entry name" value="HsdR_N"/>
    <property type="match status" value="1"/>
</dbReference>
<evidence type="ECO:0000256" key="3">
    <source>
        <dbReference type="ARBA" id="ARBA00012654"/>
    </source>
</evidence>
<sequence>MSLHETFTEDLLEEAAIEILGELGYEYRLRPDIAHDGEAPERNDYKEVILEYRVREALFRINKDIPREALEDAFRQVITFSNPSLVENNRYFHRLLTEGIEVSFKEKDLIRTKRAFLIDFKNKDKNHFLVVNQLTIQGIENRRPDLILFINGLPLVVVELKSASDENVGIESAYNQIQTYKKDIEGLFNYNALCILSDGINAKTGTFSSNLEWYMNWRSEDGVNIAPLTMPQYETLFKGMLAKERILDIISNSTFPPLNGA</sequence>
<dbReference type="REBASE" id="15422">
    <property type="entry name" value="AmeQORF3304P"/>
</dbReference>
<dbReference type="Pfam" id="PF04313">
    <property type="entry name" value="HSDR_N"/>
    <property type="match status" value="1"/>
</dbReference>
<keyword evidence="4" id="KW-0540">Nuclease</keyword>
<dbReference type="GO" id="GO:0009307">
    <property type="term" value="P:DNA restriction-modification system"/>
    <property type="evidence" value="ECO:0007669"/>
    <property type="project" value="UniProtKB-KW"/>
</dbReference>
<dbReference type="RefSeq" id="WP_012064396.1">
    <property type="nucleotide sequence ID" value="NC_009633.1"/>
</dbReference>
<evidence type="ECO:0000256" key="10">
    <source>
        <dbReference type="ARBA" id="ARBA00023125"/>
    </source>
</evidence>
<keyword evidence="10" id="KW-0238">DNA-binding</keyword>
<dbReference type="GO" id="GO:0009035">
    <property type="term" value="F:type I site-specific deoxyribonuclease activity"/>
    <property type="evidence" value="ECO:0007669"/>
    <property type="project" value="UniProtKB-EC"/>
</dbReference>
<dbReference type="GO" id="GO:0005524">
    <property type="term" value="F:ATP binding"/>
    <property type="evidence" value="ECO:0007669"/>
    <property type="project" value="UniProtKB-KW"/>
</dbReference>
<evidence type="ECO:0000256" key="6">
    <source>
        <dbReference type="ARBA" id="ARBA00022747"/>
    </source>
</evidence>
<evidence type="ECO:0000256" key="2">
    <source>
        <dbReference type="ARBA" id="ARBA00008598"/>
    </source>
</evidence>
<dbReference type="eggNOG" id="COG0610">
    <property type="taxonomic scope" value="Bacteria"/>
</dbReference>
<protein>
    <recommendedName>
        <fullName evidence="3">type I site-specific deoxyribonuclease</fullName>
        <ecNumber evidence="3">3.1.21.3</ecNumber>
    </recommendedName>
</protein>
<dbReference type="STRING" id="293826.Amet_3300"/>
<evidence type="ECO:0000313" key="13">
    <source>
        <dbReference type="Proteomes" id="UP000001572"/>
    </source>
</evidence>
<evidence type="ECO:0000259" key="11">
    <source>
        <dbReference type="Pfam" id="PF04313"/>
    </source>
</evidence>